<sequence>LERERHPYYELKLVNLSTLLETVRVVHSKQQ</sequence>
<reference evidence="1" key="1">
    <citation type="submission" date="2021-06" db="EMBL/GenBank/DDBJ databases">
        <authorList>
            <person name="Hodson N. C."/>
            <person name="Mongue J. A."/>
            <person name="Jaron S. K."/>
        </authorList>
    </citation>
    <scope>NUCLEOTIDE SEQUENCE</scope>
</reference>
<organism evidence="1 2">
    <name type="scientific">Allacma fusca</name>
    <dbReference type="NCBI Taxonomy" id="39272"/>
    <lineage>
        <taxon>Eukaryota</taxon>
        <taxon>Metazoa</taxon>
        <taxon>Ecdysozoa</taxon>
        <taxon>Arthropoda</taxon>
        <taxon>Hexapoda</taxon>
        <taxon>Collembola</taxon>
        <taxon>Symphypleona</taxon>
        <taxon>Sminthuridae</taxon>
        <taxon>Allacma</taxon>
    </lineage>
</organism>
<comment type="caution">
    <text evidence="1">The sequence shown here is derived from an EMBL/GenBank/DDBJ whole genome shotgun (WGS) entry which is preliminary data.</text>
</comment>
<keyword evidence="2" id="KW-1185">Reference proteome</keyword>
<protein>
    <submittedName>
        <fullName evidence="1">Uncharacterized protein</fullName>
    </submittedName>
</protein>
<dbReference type="EMBL" id="CAJVCH010430958">
    <property type="protein sequence ID" value="CAG7818813.1"/>
    <property type="molecule type" value="Genomic_DNA"/>
</dbReference>
<evidence type="ECO:0000313" key="1">
    <source>
        <dbReference type="EMBL" id="CAG7818813.1"/>
    </source>
</evidence>
<accession>A0A8J2KKN1</accession>
<dbReference type="Proteomes" id="UP000708208">
    <property type="component" value="Unassembled WGS sequence"/>
</dbReference>
<proteinExistence type="predicted"/>
<evidence type="ECO:0000313" key="2">
    <source>
        <dbReference type="Proteomes" id="UP000708208"/>
    </source>
</evidence>
<gene>
    <name evidence="1" type="ORF">AFUS01_LOCUS29292</name>
</gene>
<dbReference type="AlphaFoldDB" id="A0A8J2KKN1"/>
<name>A0A8J2KKN1_9HEXA</name>
<feature type="non-terminal residue" evidence="1">
    <location>
        <position position="1"/>
    </location>
</feature>